<protein>
    <recommendedName>
        <fullName evidence="4">DUF1579 family protein</fullName>
    </recommendedName>
</protein>
<dbReference type="AlphaFoldDB" id="A0A7G7G4X2"/>
<dbReference type="KEGG" id="aswu:HUW51_05485"/>
<accession>A0A7G7G4X2</accession>
<keyword evidence="1" id="KW-0732">Signal</keyword>
<evidence type="ECO:0000256" key="1">
    <source>
        <dbReference type="SAM" id="SignalP"/>
    </source>
</evidence>
<organism evidence="2 3">
    <name type="scientific">Adhaeribacter swui</name>
    <dbReference type="NCBI Taxonomy" id="2086471"/>
    <lineage>
        <taxon>Bacteria</taxon>
        <taxon>Pseudomonadati</taxon>
        <taxon>Bacteroidota</taxon>
        <taxon>Cytophagia</taxon>
        <taxon>Cytophagales</taxon>
        <taxon>Hymenobacteraceae</taxon>
        <taxon>Adhaeribacter</taxon>
    </lineage>
</organism>
<gene>
    <name evidence="2" type="ORF">HUW51_05485</name>
</gene>
<evidence type="ECO:0008006" key="4">
    <source>
        <dbReference type="Google" id="ProtNLM"/>
    </source>
</evidence>
<evidence type="ECO:0000313" key="3">
    <source>
        <dbReference type="Proteomes" id="UP000515237"/>
    </source>
</evidence>
<sequence length="177" mass="20196">MKRLYFLILLLLVSTFTFAQPTNYLTMVQQKMQALKWVTGKWQGTVSIMGADGSRQEYKQAVEFTPKLKSSMLLFTEAANRGQDTVFQNIGIFGYDALKSKYTIQAYTNGGMQIQADVEVQYKKMIWRLPLANSLIRYTITLNEKGQWHQVGEGSGDGGQNWTLFFESKLSPVKNQK</sequence>
<dbReference type="EMBL" id="CP055156">
    <property type="protein sequence ID" value="QNF32206.1"/>
    <property type="molecule type" value="Genomic_DNA"/>
</dbReference>
<name>A0A7G7G4X2_9BACT</name>
<evidence type="ECO:0000313" key="2">
    <source>
        <dbReference type="EMBL" id="QNF32206.1"/>
    </source>
</evidence>
<feature type="chain" id="PRO_5028952133" description="DUF1579 family protein" evidence="1">
    <location>
        <begin position="20"/>
        <end position="177"/>
    </location>
</feature>
<dbReference type="RefSeq" id="WP_185272987.1">
    <property type="nucleotide sequence ID" value="NZ_CP055156.1"/>
</dbReference>
<feature type="signal peptide" evidence="1">
    <location>
        <begin position="1"/>
        <end position="19"/>
    </location>
</feature>
<dbReference type="Proteomes" id="UP000515237">
    <property type="component" value="Chromosome"/>
</dbReference>
<proteinExistence type="predicted"/>
<keyword evidence="3" id="KW-1185">Reference proteome</keyword>
<reference evidence="2 3" key="1">
    <citation type="journal article" date="2018" name="Int. J. Syst. Evol. Microbiol.">
        <title>Adhaeribacter swui sp. nov., isolated from wet mud.</title>
        <authorList>
            <person name="Kim D.U."/>
            <person name="Kim K.W."/>
            <person name="Kang M.S."/>
            <person name="Kim J.Y."/>
            <person name="Jang J.H."/>
            <person name="Kim M.K."/>
        </authorList>
    </citation>
    <scope>NUCLEOTIDE SEQUENCE [LARGE SCALE GENOMIC DNA]</scope>
    <source>
        <strain evidence="2 3">KCTC 52873</strain>
    </source>
</reference>